<feature type="transmembrane region" description="Helical" evidence="2">
    <location>
        <begin position="874"/>
        <end position="897"/>
    </location>
</feature>
<organism evidence="3 4">
    <name type="scientific">Aspergillus pseudoustus</name>
    <dbReference type="NCBI Taxonomy" id="1810923"/>
    <lineage>
        <taxon>Eukaryota</taxon>
        <taxon>Fungi</taxon>
        <taxon>Dikarya</taxon>
        <taxon>Ascomycota</taxon>
        <taxon>Pezizomycotina</taxon>
        <taxon>Eurotiomycetes</taxon>
        <taxon>Eurotiomycetidae</taxon>
        <taxon>Eurotiales</taxon>
        <taxon>Aspergillaceae</taxon>
        <taxon>Aspergillus</taxon>
        <taxon>Aspergillus subgen. Nidulantes</taxon>
    </lineage>
</organism>
<feature type="transmembrane region" description="Helical" evidence="2">
    <location>
        <begin position="909"/>
        <end position="930"/>
    </location>
</feature>
<dbReference type="Gene3D" id="1.20.58.340">
    <property type="entry name" value="Magnesium transport protein CorA, transmembrane region"/>
    <property type="match status" value="1"/>
</dbReference>
<sequence>MRSSTSLSNATVSDSNTEVSSVQSSVCASVTTNPTTVTPSAVTSSALVLDPYRDSFVIPKIRAGAVSVYPYGGSLISDSHYERFRVIVDIFKENVESDTKLKLQVAEIGYELRLCGRSPKEAQPSILVYCTERIFNDLKGLLASSHLKAQYAILARRRFRFGKENPFGHRAGADVPRFSLYFWRGQPHRLLSWRGNLAEDIQIKQSEEADSSDLPWSNLTMCGSSLIGLDGSCSTLACLVEVDSAVYGLTVAHSFAHLPLHPWAGDGTHGVDHRKNASEELMYLEDDVEYESVEEADGAVFTPAPSSTTGKNEPVPGPFPPEQPATILVMQCDHPDTPDLDWALFEVSPEQADKPNFYLSLANSQKPTLLHKAAQRHPGHEREVIIIRSLHDHGLGTLLRGSSFIGGINRSGQCEVWNVALTDAHGLIKGDSGSLVVDHLTNEIYGYVVALNPMGEAYIMPLAPTLTQIKEALGADNASLPDPHLLVSKMINNHTIGSESSVVMSILRQALDESLSTSPSTEVKPTTGGCATTAKRLIPHMTPADDAQPNLPRSQVNQKPQVRTSSSRIPLLSPQRGTLVFEERNPDEWKPCSWDWEASKHKSANNVAIFVLDRSKIKNLRNYFDHRFWSILDKGTSSSFHCEYDDTYGPVTPKVSWACFRIQNPFSMQGYGWRQACIHVEWDLETQRQLIFIFYISPMMPITAFQSAQAFLDRTSDFEERQWNPFAWHERFVSEVLEQYESSSMRLKDYVEGKNMDDIVSRRDKGEFPTVAHYAPHLLHSFEAIEVAEHTIKTIFKEQDLWHQEKSKILHENNVSWLRMRSRLLLEANRAHSLKVMMGSLRDRYIQEVNLASKVAVKDMAYTALKDSDKLKALAILTLVYLPGTYTSALFSTPFFSVGSDGLSVSNLFWSYWATAIPLTVVTMIIWFIWAHPLRPLKMLNLRFGRARKTEPELPILPA</sequence>
<comment type="caution">
    <text evidence="3">The sequence shown here is derived from an EMBL/GenBank/DDBJ whole genome shotgun (WGS) entry which is preliminary data.</text>
</comment>
<evidence type="ECO:0000313" key="3">
    <source>
        <dbReference type="EMBL" id="KAL2836918.1"/>
    </source>
</evidence>
<name>A0ABR4JA34_9EURO</name>
<accession>A0ABR4JA34</accession>
<dbReference type="EMBL" id="JBFXLU010000169">
    <property type="protein sequence ID" value="KAL2836918.1"/>
    <property type="molecule type" value="Genomic_DNA"/>
</dbReference>
<evidence type="ECO:0000256" key="1">
    <source>
        <dbReference type="SAM" id="MobiDB-lite"/>
    </source>
</evidence>
<protein>
    <submittedName>
        <fullName evidence="3">Uncharacterized protein</fullName>
    </submittedName>
</protein>
<feature type="compositionally biased region" description="Polar residues" evidence="1">
    <location>
        <begin position="551"/>
        <end position="567"/>
    </location>
</feature>
<keyword evidence="2" id="KW-1133">Transmembrane helix</keyword>
<gene>
    <name evidence="3" type="ORF">BJY01DRAFT_251712</name>
</gene>
<dbReference type="Proteomes" id="UP001610446">
    <property type="component" value="Unassembled WGS sequence"/>
</dbReference>
<feature type="region of interest" description="Disordered" evidence="1">
    <location>
        <begin position="541"/>
        <end position="567"/>
    </location>
</feature>
<proteinExistence type="predicted"/>
<keyword evidence="2" id="KW-0812">Transmembrane</keyword>
<keyword evidence="4" id="KW-1185">Reference proteome</keyword>
<evidence type="ECO:0000256" key="2">
    <source>
        <dbReference type="SAM" id="Phobius"/>
    </source>
</evidence>
<evidence type="ECO:0000313" key="4">
    <source>
        <dbReference type="Proteomes" id="UP001610446"/>
    </source>
</evidence>
<keyword evidence="2" id="KW-0472">Membrane</keyword>
<reference evidence="3 4" key="1">
    <citation type="submission" date="2024-07" db="EMBL/GenBank/DDBJ databases">
        <title>Section-level genome sequencing and comparative genomics of Aspergillus sections Usti and Cavernicolus.</title>
        <authorList>
            <consortium name="Lawrence Berkeley National Laboratory"/>
            <person name="Nybo J.L."/>
            <person name="Vesth T.C."/>
            <person name="Theobald S."/>
            <person name="Frisvad J.C."/>
            <person name="Larsen T.O."/>
            <person name="Kjaerboelling I."/>
            <person name="Rothschild-Mancinelli K."/>
            <person name="Lyhne E.K."/>
            <person name="Kogle M.E."/>
            <person name="Barry K."/>
            <person name="Clum A."/>
            <person name="Na H."/>
            <person name="Ledsgaard L."/>
            <person name="Lin J."/>
            <person name="Lipzen A."/>
            <person name="Kuo A."/>
            <person name="Riley R."/>
            <person name="Mondo S."/>
            <person name="Labutti K."/>
            <person name="Haridas S."/>
            <person name="Pangalinan J."/>
            <person name="Salamov A.A."/>
            <person name="Simmons B.A."/>
            <person name="Magnuson J.K."/>
            <person name="Chen J."/>
            <person name="Drula E."/>
            <person name="Henrissat B."/>
            <person name="Wiebenga A."/>
            <person name="Lubbers R.J."/>
            <person name="Gomes A.C."/>
            <person name="Makela M.R."/>
            <person name="Stajich J."/>
            <person name="Grigoriev I.V."/>
            <person name="Mortensen U.H."/>
            <person name="De Vries R.P."/>
            <person name="Baker S.E."/>
            <person name="Andersen M.R."/>
        </authorList>
    </citation>
    <scope>NUCLEOTIDE SEQUENCE [LARGE SCALE GENOMIC DNA]</scope>
    <source>
        <strain evidence="3 4">CBS 123904</strain>
    </source>
</reference>
<feature type="region of interest" description="Disordered" evidence="1">
    <location>
        <begin position="299"/>
        <end position="318"/>
    </location>
</feature>